<dbReference type="PROSITE" id="PS00463">
    <property type="entry name" value="ZN2_CY6_FUNGAL_1"/>
    <property type="match status" value="1"/>
</dbReference>
<protein>
    <submittedName>
        <fullName evidence="8">Transcriptional regulatory</fullName>
    </submittedName>
</protein>
<dbReference type="GO" id="GO:0006351">
    <property type="term" value="P:DNA-templated transcription"/>
    <property type="evidence" value="ECO:0007669"/>
    <property type="project" value="InterPro"/>
</dbReference>
<dbReference type="SMART" id="SM00066">
    <property type="entry name" value="GAL4"/>
    <property type="match status" value="2"/>
</dbReference>
<comment type="subcellular location">
    <subcellularLocation>
        <location evidence="1">Nucleus</location>
    </subcellularLocation>
</comment>
<evidence type="ECO:0000256" key="1">
    <source>
        <dbReference type="ARBA" id="ARBA00004123"/>
    </source>
</evidence>
<dbReference type="OrthoDB" id="2017365at2759"/>
<dbReference type="InterPro" id="IPR050815">
    <property type="entry name" value="TF_fung"/>
</dbReference>
<feature type="compositionally biased region" description="Polar residues" evidence="6">
    <location>
        <begin position="154"/>
        <end position="180"/>
    </location>
</feature>
<evidence type="ECO:0000313" key="9">
    <source>
        <dbReference type="Proteomes" id="UP000554235"/>
    </source>
</evidence>
<accession>A0A8H4L9A0</accession>
<keyword evidence="5" id="KW-0539">Nucleus</keyword>
<dbReference type="PROSITE" id="PS50048">
    <property type="entry name" value="ZN2_CY6_FUNGAL_2"/>
    <property type="match status" value="2"/>
</dbReference>
<dbReference type="AlphaFoldDB" id="A0A8H4L9A0"/>
<dbReference type="Pfam" id="PF04082">
    <property type="entry name" value="Fungal_trans"/>
    <property type="match status" value="1"/>
</dbReference>
<name>A0A8H4L9A0_9HYPO</name>
<dbReference type="InterPro" id="IPR007219">
    <property type="entry name" value="XnlR_reg_dom"/>
</dbReference>
<feature type="domain" description="Zn(2)-C6 fungal-type" evidence="7">
    <location>
        <begin position="31"/>
        <end position="61"/>
    </location>
</feature>
<feature type="region of interest" description="Disordered" evidence="6">
    <location>
        <begin position="643"/>
        <end position="701"/>
    </location>
</feature>
<evidence type="ECO:0000256" key="2">
    <source>
        <dbReference type="ARBA" id="ARBA00022723"/>
    </source>
</evidence>
<dbReference type="Proteomes" id="UP000554235">
    <property type="component" value="Unassembled WGS sequence"/>
</dbReference>
<comment type="caution">
    <text evidence="8">The sequence shown here is derived from an EMBL/GenBank/DDBJ whole genome shotgun (WGS) entry which is preliminary data.</text>
</comment>
<dbReference type="GO" id="GO:0008270">
    <property type="term" value="F:zinc ion binding"/>
    <property type="evidence" value="ECO:0007669"/>
    <property type="project" value="InterPro"/>
</dbReference>
<evidence type="ECO:0000259" key="7">
    <source>
        <dbReference type="PROSITE" id="PS50048"/>
    </source>
</evidence>
<evidence type="ECO:0000313" key="8">
    <source>
        <dbReference type="EMBL" id="KAF4463970.1"/>
    </source>
</evidence>
<dbReference type="InterPro" id="IPR001138">
    <property type="entry name" value="Zn2Cys6_DnaBD"/>
</dbReference>
<keyword evidence="2" id="KW-0479">Metal-binding</keyword>
<organism evidence="8 9">
    <name type="scientific">Fusarium albosuccineum</name>
    <dbReference type="NCBI Taxonomy" id="1237068"/>
    <lineage>
        <taxon>Eukaryota</taxon>
        <taxon>Fungi</taxon>
        <taxon>Dikarya</taxon>
        <taxon>Ascomycota</taxon>
        <taxon>Pezizomycotina</taxon>
        <taxon>Sordariomycetes</taxon>
        <taxon>Hypocreomycetidae</taxon>
        <taxon>Hypocreales</taxon>
        <taxon>Nectriaceae</taxon>
        <taxon>Fusarium</taxon>
        <taxon>Fusarium decemcellulare species complex</taxon>
    </lineage>
</organism>
<dbReference type="Pfam" id="PF00172">
    <property type="entry name" value="Zn_clus"/>
    <property type="match status" value="2"/>
</dbReference>
<dbReference type="InterPro" id="IPR036864">
    <property type="entry name" value="Zn2-C6_fun-type_DNA-bd_sf"/>
</dbReference>
<keyword evidence="3" id="KW-0805">Transcription regulation</keyword>
<evidence type="ECO:0000256" key="3">
    <source>
        <dbReference type="ARBA" id="ARBA00023015"/>
    </source>
</evidence>
<dbReference type="GO" id="GO:0000981">
    <property type="term" value="F:DNA-binding transcription factor activity, RNA polymerase II-specific"/>
    <property type="evidence" value="ECO:0007669"/>
    <property type="project" value="InterPro"/>
</dbReference>
<gene>
    <name evidence="8" type="ORF">FALBO_9200</name>
</gene>
<keyword evidence="4" id="KW-0804">Transcription</keyword>
<evidence type="ECO:0000256" key="6">
    <source>
        <dbReference type="SAM" id="MobiDB-lite"/>
    </source>
</evidence>
<dbReference type="Gene3D" id="4.10.240.10">
    <property type="entry name" value="Zn(2)-C6 fungal-type DNA-binding domain"/>
    <property type="match status" value="2"/>
</dbReference>
<dbReference type="EMBL" id="JAADYS010001259">
    <property type="protein sequence ID" value="KAF4463970.1"/>
    <property type="molecule type" value="Genomic_DNA"/>
</dbReference>
<dbReference type="GO" id="GO:0003677">
    <property type="term" value="F:DNA binding"/>
    <property type="evidence" value="ECO:0007669"/>
    <property type="project" value="InterPro"/>
</dbReference>
<dbReference type="PANTHER" id="PTHR47338:SF7">
    <property type="entry name" value="ZN(II)2CYS6 TRANSCRIPTION FACTOR (EUROFUNG)"/>
    <property type="match status" value="1"/>
</dbReference>
<evidence type="ECO:0000256" key="4">
    <source>
        <dbReference type="ARBA" id="ARBA00023163"/>
    </source>
</evidence>
<dbReference type="CDD" id="cd00067">
    <property type="entry name" value="GAL4"/>
    <property type="match status" value="2"/>
</dbReference>
<proteinExistence type="predicted"/>
<dbReference type="CDD" id="cd12148">
    <property type="entry name" value="fungal_TF_MHR"/>
    <property type="match status" value="1"/>
</dbReference>
<dbReference type="GO" id="GO:0005634">
    <property type="term" value="C:nucleus"/>
    <property type="evidence" value="ECO:0007669"/>
    <property type="project" value="UniProtKB-SubCell"/>
</dbReference>
<feature type="domain" description="Zn(2)-C6 fungal-type" evidence="7">
    <location>
        <begin position="89"/>
        <end position="119"/>
    </location>
</feature>
<keyword evidence="9" id="KW-1185">Reference proteome</keyword>
<reference evidence="8 9" key="1">
    <citation type="submission" date="2020-01" db="EMBL/GenBank/DDBJ databases">
        <title>Identification and distribution of gene clusters putatively required for synthesis of sphingolipid metabolism inhibitors in phylogenetically diverse species of the filamentous fungus Fusarium.</title>
        <authorList>
            <person name="Kim H.-S."/>
            <person name="Busman M."/>
            <person name="Brown D.W."/>
            <person name="Divon H."/>
            <person name="Uhlig S."/>
            <person name="Proctor R.H."/>
        </authorList>
    </citation>
    <scope>NUCLEOTIDE SEQUENCE [LARGE SCALE GENOMIC DNA]</scope>
    <source>
        <strain evidence="8 9">NRRL 20459</strain>
    </source>
</reference>
<feature type="region of interest" description="Disordered" evidence="6">
    <location>
        <begin position="126"/>
        <end position="184"/>
    </location>
</feature>
<sequence>MDPIRAQQGSLNLNQLIVDSQAAQPYRPGDICFQCRNRKVKCDGTAGGCNNCKRLDFECSLGGGDVRMAEDGTSRRIPARLERRRVRRACVACRDRKSKCSGSLPACDRCMRSGIECHYSDLKLPTPQSSAQSRHHRHTSQHIPGAPTYRELDSGSSKAQIPVPSNSSKQDGQGRPSTRASPCLGPLGLTQTEIRKHIDAYFEFIYPIPCYSFVHRTTVLHTWSTGELDHCFIRGLCSITTRCLYPGDVPRLDQARTWIQEAEVELYAHTGRPTTSNVEAWVFIALHYGLEGNFQKMLVSMSLLSRLAFTLRLNREDPRLPFLVRERRRRLMWSIFVTDTLYSSGKLEFKSCPIETIHLQLTCNEHSFAMDSPVVTGLIKPSEAHADHSELGLAAYCLLVLELRDRSFRLGLTVANCSNTLAQELQPIAALDQELQRFGLSLPSDYQFNQKNFLLRAYTPFRTTFVMLHLWWHQAHCDLYRFAIPGFREGLPKSELAKLSKDYAEACRAKCLSHALSVSRTLQMIQKHGVETVTDPSLAMCAFHSARIISRLGQPPLGNIPKQIIVECISACGNALEEQAKFFPRSKLLRSGIQELIQDAQGSSPGMLWATDEMSENEDGATSGNGQDTRDREVCSRYSVVEEMRKSSFEPPEDEEMTSPFQDASSSEQHRATKTPELAHTIRTLESVSREKAQGSDPTATSRIIHSHEFTSNNMNNEAVTQRFPIVQSGMDIMARHSSLMGESFAESPPAVAFDPLYEAGQPDSFMDSFWPMVDAFDWIPTEPP</sequence>
<evidence type="ECO:0000256" key="5">
    <source>
        <dbReference type="ARBA" id="ARBA00023242"/>
    </source>
</evidence>
<dbReference type="SUPFAM" id="SSF57701">
    <property type="entry name" value="Zn2/Cys6 DNA-binding domain"/>
    <property type="match status" value="2"/>
</dbReference>
<dbReference type="PANTHER" id="PTHR47338">
    <property type="entry name" value="ZN(II)2CYS6 TRANSCRIPTION FACTOR (EUROFUNG)-RELATED"/>
    <property type="match status" value="1"/>
</dbReference>